<dbReference type="PANTHER" id="PTHR22855">
    <property type="entry name" value="ACETYL, PROPIONYL, PYRUVATE, AND GLUTACONYL CARBOXYLASE-RELATED"/>
    <property type="match status" value="1"/>
</dbReference>
<protein>
    <submittedName>
        <fullName evidence="3">Propionyl-CoA carboxylase beta chain</fullName>
        <ecNumber evidence="3">6.4.1.3</ecNumber>
    </submittedName>
</protein>
<dbReference type="GO" id="GO:1905202">
    <property type="term" value="C:methylcrotonoyl-CoA carboxylase complex"/>
    <property type="evidence" value="ECO:0007669"/>
    <property type="project" value="TreeGrafter"/>
</dbReference>
<dbReference type="SUPFAM" id="SSF52096">
    <property type="entry name" value="ClpP/crotonase"/>
    <property type="match status" value="2"/>
</dbReference>
<dbReference type="Proteomes" id="UP000199754">
    <property type="component" value="Plasmid pSMR1-4"/>
</dbReference>
<evidence type="ECO:0000313" key="4">
    <source>
        <dbReference type="Proteomes" id="UP000199754"/>
    </source>
</evidence>
<geneLocation type="plasmid" evidence="3 4">
    <name>pSMR1-4</name>
</geneLocation>
<dbReference type="EC" id="6.4.1.3" evidence="3"/>
<dbReference type="InterPro" id="IPR034733">
    <property type="entry name" value="AcCoA_carboxyl_beta"/>
</dbReference>
<evidence type="ECO:0000259" key="2">
    <source>
        <dbReference type="PROSITE" id="PS50989"/>
    </source>
</evidence>
<dbReference type="InterPro" id="IPR011763">
    <property type="entry name" value="COA_CT_C"/>
</dbReference>
<feature type="domain" description="CoA carboxyltransferase C-terminal" evidence="2">
    <location>
        <begin position="277"/>
        <end position="532"/>
    </location>
</feature>
<dbReference type="FunFam" id="3.90.226.10:FF:000046">
    <property type="entry name" value="Geranyl-CoA carboxylase beta subunit"/>
    <property type="match status" value="1"/>
</dbReference>
<reference evidence="3 4" key="1">
    <citation type="submission" date="2017-07" db="EMBL/GenBank/DDBJ databases">
        <title>Genome Sequence of Sulfitobacter pseudonitzschiae Strain SMR1 Isolated from a culture of the Diatom Skeletonema marinoi.</title>
        <authorList>
            <person name="Topel M."/>
            <person name="Pinder M.I.M."/>
            <person name="Johansson O.N."/>
            <person name="Kourtchenko O."/>
            <person name="Godhe A."/>
            <person name="Clarke A.K."/>
        </authorList>
    </citation>
    <scope>NUCLEOTIDE SEQUENCE [LARGE SCALE GENOMIC DNA]</scope>
    <source>
        <strain evidence="3 4">SMR1</strain>
        <plasmid evidence="3 4">pSMR1-4</plasmid>
    </source>
</reference>
<sequence length="532" mass="57647">MSRIATRIDTRSPVFEQNWAQSQTLLGTLRTRMAFATTGGAEKLRARHHERGKHLVRDRIDRLIDPGTAFLELSPLAAWGQYDNQVPAAGIVTGIGLVKSKHVVIIANDATVKGGSFFHETVKKHLRAQEIAEQNRMPCLYLVDCGGAYLPEQDRVFPDRDHFGNSFHRQCRMSAAGLPQISVVFGGCTAGGAYIPALSDQVIMVDGNARIHLGGPSIVKVAINEEVDGETLGGAAMHTRISGVSDHLVADEDQALALARTLIGETNFERKPAKVAPVLSPRYPASELGGVISADPKMPYDVREIIARTVDDSGFSEFKPEWGETVVCGTARIHGHMVGIIGNNGALLSQSALKAAHFITLCDQRNIPLLFLHNITGFMVGTVAEREGIAKNSAKMVYAQAVARVPKLSVIVGGSYGAGNYGMCGRGFRPNFLFAWPSAVLATMSADIASNVMLELRRTNVKAPTATQEELDEIESRVRAQYGEQSDPYFATSRLWDDGIIEPAQTREVLGLCLSIVSSTPDAMGHSPVYRM</sequence>
<dbReference type="OrthoDB" id="9803706at2"/>
<dbReference type="FunFam" id="3.90.226.10:FF:000004">
    <property type="entry name" value="Methylcrotonoyl-CoA carboxylase beta chain"/>
    <property type="match status" value="1"/>
</dbReference>
<keyword evidence="3" id="KW-0614">Plasmid</keyword>
<dbReference type="InterPro" id="IPR011762">
    <property type="entry name" value="COA_CT_N"/>
</dbReference>
<dbReference type="RefSeq" id="WP_089423294.1">
    <property type="nucleotide sequence ID" value="NZ_CP022419.1"/>
</dbReference>
<dbReference type="GO" id="GO:0006552">
    <property type="term" value="P:L-leucine catabolic process"/>
    <property type="evidence" value="ECO:0007669"/>
    <property type="project" value="TreeGrafter"/>
</dbReference>
<keyword evidence="4" id="KW-1185">Reference proteome</keyword>
<dbReference type="PROSITE" id="PS50989">
    <property type="entry name" value="COA_CT_CTER"/>
    <property type="match status" value="1"/>
</dbReference>
<dbReference type="PANTHER" id="PTHR22855:SF13">
    <property type="entry name" value="METHYLCROTONOYL-COA CARBOXYLASE BETA CHAIN, MITOCHONDRIAL"/>
    <property type="match status" value="1"/>
</dbReference>
<accession>A0A221K8F1</accession>
<organism evidence="3 4">
    <name type="scientific">Pseudosulfitobacter pseudonitzschiae</name>
    <dbReference type="NCBI Taxonomy" id="1402135"/>
    <lineage>
        <taxon>Bacteria</taxon>
        <taxon>Pseudomonadati</taxon>
        <taxon>Pseudomonadota</taxon>
        <taxon>Alphaproteobacteria</taxon>
        <taxon>Rhodobacterales</taxon>
        <taxon>Roseobacteraceae</taxon>
        <taxon>Pseudosulfitobacter</taxon>
    </lineage>
</organism>
<dbReference type="GO" id="GO:0004485">
    <property type="term" value="F:methylcrotonoyl-CoA carboxylase activity"/>
    <property type="evidence" value="ECO:0007669"/>
    <property type="project" value="TreeGrafter"/>
</dbReference>
<proteinExistence type="predicted"/>
<feature type="domain" description="CoA carboxyltransferase N-terminal" evidence="1">
    <location>
        <begin position="21"/>
        <end position="278"/>
    </location>
</feature>
<keyword evidence="3" id="KW-0436">Ligase</keyword>
<dbReference type="InterPro" id="IPR029045">
    <property type="entry name" value="ClpP/crotonase-like_dom_sf"/>
</dbReference>
<gene>
    <name evidence="3" type="primary">pccB</name>
    <name evidence="3" type="ORF">SULPSESMR1_04096</name>
</gene>
<name>A0A221K8F1_9RHOB</name>
<dbReference type="Gene3D" id="3.90.226.10">
    <property type="entry name" value="2-enoyl-CoA Hydratase, Chain A, domain 1"/>
    <property type="match status" value="2"/>
</dbReference>
<dbReference type="PROSITE" id="PS50980">
    <property type="entry name" value="COA_CT_NTER"/>
    <property type="match status" value="1"/>
</dbReference>
<dbReference type="InterPro" id="IPR045190">
    <property type="entry name" value="MCCB/AccD1-like"/>
</dbReference>
<evidence type="ECO:0000313" key="3">
    <source>
        <dbReference type="EMBL" id="ASM75288.1"/>
    </source>
</evidence>
<dbReference type="GO" id="GO:0004658">
    <property type="term" value="F:propionyl-CoA carboxylase activity"/>
    <property type="evidence" value="ECO:0007669"/>
    <property type="project" value="UniProtKB-EC"/>
</dbReference>
<dbReference type="Pfam" id="PF01039">
    <property type="entry name" value="Carboxyl_trans"/>
    <property type="match status" value="1"/>
</dbReference>
<dbReference type="AlphaFoldDB" id="A0A221K8F1"/>
<dbReference type="KEGG" id="spse:SULPSESMR1_04096"/>
<evidence type="ECO:0000259" key="1">
    <source>
        <dbReference type="PROSITE" id="PS50980"/>
    </source>
</evidence>
<dbReference type="EMBL" id="CP022419">
    <property type="protein sequence ID" value="ASM75288.1"/>
    <property type="molecule type" value="Genomic_DNA"/>
</dbReference>